<dbReference type="Pfam" id="PF00069">
    <property type="entry name" value="Pkinase"/>
    <property type="match status" value="2"/>
</dbReference>
<dbReference type="SUPFAM" id="SSF56112">
    <property type="entry name" value="Protein kinase-like (PK-like)"/>
    <property type="match status" value="2"/>
</dbReference>
<dbReference type="PANTHER" id="PTHR24346">
    <property type="entry name" value="MAP/MICROTUBULE AFFINITY-REGULATING KINASE"/>
    <property type="match status" value="1"/>
</dbReference>
<dbReference type="GO" id="GO:0035556">
    <property type="term" value="P:intracellular signal transduction"/>
    <property type="evidence" value="ECO:0007669"/>
    <property type="project" value="TreeGrafter"/>
</dbReference>
<evidence type="ECO:0000313" key="7">
    <source>
        <dbReference type="Proteomes" id="UP000759131"/>
    </source>
</evidence>
<dbReference type="Proteomes" id="UP000759131">
    <property type="component" value="Unassembled WGS sequence"/>
</dbReference>
<feature type="region of interest" description="Disordered" evidence="4">
    <location>
        <begin position="355"/>
        <end position="378"/>
    </location>
</feature>
<feature type="non-terminal residue" evidence="6">
    <location>
        <position position="1"/>
    </location>
</feature>
<accession>A0A7R9KTR3</accession>
<dbReference type="SMART" id="SM00220">
    <property type="entry name" value="S_TKc"/>
    <property type="match status" value="2"/>
</dbReference>
<name>A0A7R9KTR3_9ACAR</name>
<dbReference type="GO" id="GO:0005524">
    <property type="term" value="F:ATP binding"/>
    <property type="evidence" value="ECO:0007669"/>
    <property type="project" value="UniProtKB-UniRule"/>
</dbReference>
<dbReference type="Gene3D" id="1.10.510.10">
    <property type="entry name" value="Transferase(Phosphotransferase) domain 1"/>
    <property type="match status" value="2"/>
</dbReference>
<keyword evidence="7" id="KW-1185">Reference proteome</keyword>
<dbReference type="InterPro" id="IPR000719">
    <property type="entry name" value="Prot_kinase_dom"/>
</dbReference>
<dbReference type="PROSITE" id="PS00108">
    <property type="entry name" value="PROTEIN_KINASE_ST"/>
    <property type="match status" value="2"/>
</dbReference>
<dbReference type="InterPro" id="IPR008271">
    <property type="entry name" value="Ser/Thr_kinase_AS"/>
</dbReference>
<dbReference type="InterPro" id="IPR011009">
    <property type="entry name" value="Kinase-like_dom_sf"/>
</dbReference>
<dbReference type="GO" id="GO:0004674">
    <property type="term" value="F:protein serine/threonine kinase activity"/>
    <property type="evidence" value="ECO:0007669"/>
    <property type="project" value="TreeGrafter"/>
</dbReference>
<dbReference type="AlphaFoldDB" id="A0A7R9KTR3"/>
<sequence length="728" mass="83885">MCKELNKLMGNICYYLFCCCCCRRRTRNRKKDREEKERTLKELSMIVPPTQRELSTNSQNPRAMAKEEITQCYGLPDNDLGLKTREDVYKRHGYRFLGIQLGSGKFGTVERVVYERENIPAINLACKRMTIPKGKTRAAAKKSQKLLNSAKTEVYALQKLKHPHIIQCVDHFIIESSDIRSTDPIVLHIFMQWAPKGTLYDASNARAPFNESKCRLWFAQILSAMVYSHSKRCAHRDLKLLNILLDANEDLLVTDFGLSRAFDERVMEMEATTYCGTATYMAPEILGIKTHKTVSYDPFKVDVWALGVILFILYNNTYPYEKEKLGGIEKMVDYMQKKKYTFARLPTHEIDDIMGQMLDPAPDNRPTMRRKRDRKEKERTLKELSMIVPPTQHELSTDSQNPRAMAKEEITTCYALPDNDLGLKTSEDVYKRHGYRFVGPVLGSGKFGTVERVVYERENIPPIELACKRMPIPIGDNRTARKNKKMLNMAKGEVYALRKLKHPHIIQCVDHFIIESSDIRSTKPIVLHIFMQLAKKETLYHITSDRGPSEEPQCRLWFAQILSAMVYSHNERCAHRDLKLLNLLLDANDDVLVTDFGLSRAFDDRVDDMEANTFCGSPNYMSPELLKIKGIKHAKYDPFKVDVWALGVILFVLFDNTFPYDMGKLGGIKRTIKCMTERQYSFTRKPSSGIEDIMWQMLDPVPESRPKMLALSTHEWIATTYEAVEAKG</sequence>
<dbReference type="OrthoDB" id="6496349at2759"/>
<feature type="domain" description="Protein kinase" evidence="5">
    <location>
        <begin position="436"/>
        <end position="717"/>
    </location>
</feature>
<dbReference type="EMBL" id="OC859685">
    <property type="protein sequence ID" value="CAD7627847.1"/>
    <property type="molecule type" value="Genomic_DNA"/>
</dbReference>
<evidence type="ECO:0000256" key="4">
    <source>
        <dbReference type="SAM" id="MobiDB-lite"/>
    </source>
</evidence>
<dbReference type="PROSITE" id="PS00107">
    <property type="entry name" value="PROTEIN_KINASE_ATP"/>
    <property type="match status" value="2"/>
</dbReference>
<dbReference type="GO" id="GO:0005737">
    <property type="term" value="C:cytoplasm"/>
    <property type="evidence" value="ECO:0007669"/>
    <property type="project" value="TreeGrafter"/>
</dbReference>
<evidence type="ECO:0000256" key="1">
    <source>
        <dbReference type="ARBA" id="ARBA00022741"/>
    </source>
</evidence>
<feature type="domain" description="Protein kinase" evidence="5">
    <location>
        <begin position="95"/>
        <end position="381"/>
    </location>
</feature>
<organism evidence="6">
    <name type="scientific">Medioppia subpectinata</name>
    <dbReference type="NCBI Taxonomy" id="1979941"/>
    <lineage>
        <taxon>Eukaryota</taxon>
        <taxon>Metazoa</taxon>
        <taxon>Ecdysozoa</taxon>
        <taxon>Arthropoda</taxon>
        <taxon>Chelicerata</taxon>
        <taxon>Arachnida</taxon>
        <taxon>Acari</taxon>
        <taxon>Acariformes</taxon>
        <taxon>Sarcoptiformes</taxon>
        <taxon>Oribatida</taxon>
        <taxon>Brachypylina</taxon>
        <taxon>Oppioidea</taxon>
        <taxon>Oppiidae</taxon>
        <taxon>Medioppia</taxon>
    </lineage>
</organism>
<feature type="binding site" evidence="3">
    <location>
        <position position="468"/>
    </location>
    <ligand>
        <name>ATP</name>
        <dbReference type="ChEBI" id="CHEBI:30616"/>
    </ligand>
</feature>
<dbReference type="PANTHER" id="PTHR24346:SF30">
    <property type="entry name" value="MATERNAL EMBRYONIC LEUCINE ZIPPER KINASE"/>
    <property type="match status" value="1"/>
</dbReference>
<reference evidence="6" key="1">
    <citation type="submission" date="2020-11" db="EMBL/GenBank/DDBJ databases">
        <authorList>
            <person name="Tran Van P."/>
        </authorList>
    </citation>
    <scope>NUCLEOTIDE SEQUENCE</scope>
</reference>
<feature type="binding site" evidence="3">
    <location>
        <position position="127"/>
    </location>
    <ligand>
        <name>ATP</name>
        <dbReference type="ChEBI" id="CHEBI:30616"/>
    </ligand>
</feature>
<evidence type="ECO:0000256" key="2">
    <source>
        <dbReference type="ARBA" id="ARBA00022840"/>
    </source>
</evidence>
<evidence type="ECO:0000259" key="5">
    <source>
        <dbReference type="PROSITE" id="PS50011"/>
    </source>
</evidence>
<dbReference type="EMBL" id="CAJPIZ010005110">
    <property type="protein sequence ID" value="CAG2108277.1"/>
    <property type="molecule type" value="Genomic_DNA"/>
</dbReference>
<dbReference type="PROSITE" id="PS50011">
    <property type="entry name" value="PROTEIN_KINASE_DOM"/>
    <property type="match status" value="2"/>
</dbReference>
<keyword evidence="2 3" id="KW-0067">ATP-binding</keyword>
<evidence type="ECO:0000256" key="3">
    <source>
        <dbReference type="PROSITE-ProRule" id="PRU10141"/>
    </source>
</evidence>
<proteinExistence type="predicted"/>
<evidence type="ECO:0000313" key="6">
    <source>
        <dbReference type="EMBL" id="CAD7627847.1"/>
    </source>
</evidence>
<dbReference type="InterPro" id="IPR017441">
    <property type="entry name" value="Protein_kinase_ATP_BS"/>
</dbReference>
<protein>
    <recommendedName>
        <fullName evidence="5">Protein kinase domain-containing protein</fullName>
    </recommendedName>
</protein>
<keyword evidence="1 3" id="KW-0547">Nucleotide-binding</keyword>
<gene>
    <name evidence="6" type="ORF">OSB1V03_LOCUS8272</name>
</gene>